<evidence type="ECO:0000313" key="2">
    <source>
        <dbReference type="Proteomes" id="UP000002420"/>
    </source>
</evidence>
<dbReference type="HOGENOM" id="CLU_138442_0_0_7"/>
<dbReference type="EMBL" id="CP001089">
    <property type="protein sequence ID" value="ACD95797.1"/>
    <property type="molecule type" value="Genomic_DNA"/>
</dbReference>
<dbReference type="InterPro" id="IPR012347">
    <property type="entry name" value="Ferritin-like"/>
</dbReference>
<dbReference type="Gene3D" id="1.20.1260.10">
    <property type="match status" value="1"/>
</dbReference>
<evidence type="ECO:0008006" key="3">
    <source>
        <dbReference type="Google" id="ProtNLM"/>
    </source>
</evidence>
<gene>
    <name evidence="1" type="ordered locus">Glov_2081</name>
</gene>
<dbReference type="InterPro" id="IPR009078">
    <property type="entry name" value="Ferritin-like_SF"/>
</dbReference>
<sequence>MKELLNTCAKIERAVSDLYFQFGQLYAEAPQLSELWQKTAREELNHEQQFLMASRLYSSQLTPDASVSVERLHKILDAVRGVHDKVLQAPPSPEQALKLSISLEEQLVETHLKAVLCFDDHSINRLFKAMMAADHEHVAALQKYLATGEITEPA</sequence>
<evidence type="ECO:0000313" key="1">
    <source>
        <dbReference type="EMBL" id="ACD95797.1"/>
    </source>
</evidence>
<dbReference type="STRING" id="398767.Glov_2081"/>
<dbReference type="SUPFAM" id="SSF47240">
    <property type="entry name" value="Ferritin-like"/>
    <property type="match status" value="1"/>
</dbReference>
<keyword evidence="2" id="KW-1185">Reference proteome</keyword>
<protein>
    <recommendedName>
        <fullName evidence="3">Rubrerythrin diiron-binding domain-containing protein</fullName>
    </recommendedName>
</protein>
<dbReference type="CDD" id="cd00657">
    <property type="entry name" value="Ferritin_like"/>
    <property type="match status" value="1"/>
</dbReference>
<dbReference type="eggNOG" id="COG1633">
    <property type="taxonomic scope" value="Bacteria"/>
</dbReference>
<name>B3E3H8_TRIL1</name>
<organism evidence="1 2">
    <name type="scientific">Trichlorobacter lovleyi (strain ATCC BAA-1151 / DSM 17278 / SZ)</name>
    <name type="common">Geobacter lovleyi</name>
    <dbReference type="NCBI Taxonomy" id="398767"/>
    <lineage>
        <taxon>Bacteria</taxon>
        <taxon>Pseudomonadati</taxon>
        <taxon>Thermodesulfobacteriota</taxon>
        <taxon>Desulfuromonadia</taxon>
        <taxon>Geobacterales</taxon>
        <taxon>Geobacteraceae</taxon>
        <taxon>Trichlorobacter</taxon>
    </lineage>
</organism>
<dbReference type="OrthoDB" id="5397802at2"/>
<dbReference type="AlphaFoldDB" id="B3E3H8"/>
<dbReference type="KEGG" id="glo:Glov_2081"/>
<accession>B3E3H8</accession>
<reference evidence="1 2" key="1">
    <citation type="submission" date="2008-05" db="EMBL/GenBank/DDBJ databases">
        <title>Complete sequence of chromosome of Geobacter lovleyi SZ.</title>
        <authorList>
            <consortium name="US DOE Joint Genome Institute"/>
            <person name="Lucas S."/>
            <person name="Copeland A."/>
            <person name="Lapidus A."/>
            <person name="Glavina del Rio T."/>
            <person name="Dalin E."/>
            <person name="Tice H."/>
            <person name="Bruce D."/>
            <person name="Goodwin L."/>
            <person name="Pitluck S."/>
            <person name="Chertkov O."/>
            <person name="Meincke L."/>
            <person name="Brettin T."/>
            <person name="Detter J.C."/>
            <person name="Han C."/>
            <person name="Tapia R."/>
            <person name="Kuske C.R."/>
            <person name="Schmutz J."/>
            <person name="Larimer F."/>
            <person name="Land M."/>
            <person name="Hauser L."/>
            <person name="Kyrpides N."/>
            <person name="Mikhailova N."/>
            <person name="Sung Y."/>
            <person name="Fletcher K.E."/>
            <person name="Ritalahti K.M."/>
            <person name="Loeffler F.E."/>
            <person name="Richardson P."/>
        </authorList>
    </citation>
    <scope>NUCLEOTIDE SEQUENCE [LARGE SCALE GENOMIC DNA]</scope>
    <source>
        <strain evidence="2">ATCC BAA-1151 / DSM 17278 / SZ</strain>
    </source>
</reference>
<proteinExistence type="predicted"/>
<dbReference type="RefSeq" id="WP_012470136.1">
    <property type="nucleotide sequence ID" value="NC_010814.1"/>
</dbReference>
<dbReference type="Proteomes" id="UP000002420">
    <property type="component" value="Chromosome"/>
</dbReference>